<reference evidence="2 3" key="1">
    <citation type="submission" date="2018-07" db="EMBL/GenBank/DDBJ databases">
        <title>Arthrobacter sp. nov., isolated from raw cow's milk with high bacterial count.</title>
        <authorList>
            <person name="Hahne J."/>
            <person name="Isele D."/>
            <person name="Lipski A."/>
        </authorList>
    </citation>
    <scope>NUCLEOTIDE SEQUENCE [LARGE SCALE GENOMIC DNA]</scope>
    <source>
        <strain evidence="2 3">JZ R-35</strain>
    </source>
</reference>
<evidence type="ECO:0000313" key="2">
    <source>
        <dbReference type="EMBL" id="RII41958.1"/>
    </source>
</evidence>
<keyword evidence="3" id="KW-1185">Reference proteome</keyword>
<dbReference type="EMBL" id="QQXK01000018">
    <property type="protein sequence ID" value="RII41958.1"/>
    <property type="molecule type" value="Genomic_DNA"/>
</dbReference>
<protein>
    <submittedName>
        <fullName evidence="2">DUF3105 domain-containing protein</fullName>
    </submittedName>
</protein>
<evidence type="ECO:0000256" key="1">
    <source>
        <dbReference type="SAM" id="MobiDB-lite"/>
    </source>
</evidence>
<gene>
    <name evidence="2" type="ORF">DWB68_09870</name>
</gene>
<sequence>MNGVDAAAEVTPAFPEGTPVKQGKPAQVKDTSGIEGVLAWDTAGYPAPGQANAGTLTHEHVTTPVEYAVKPAVGGPHAPVWMNAGVYSKPVPTERAVHLMEHGAIWITYNASLPAQQVEALRAFFKQQDYPAGVPDTPGGGNRWMVMSPWADDSLPSPIVISAWGRQLRVDDPADPRLQKFVDEFRANPKYSPESAAVDQVPTGTGGNPAMYGSEAVNPPGMLSPDAGM</sequence>
<dbReference type="Proteomes" id="UP000265419">
    <property type="component" value="Unassembled WGS sequence"/>
</dbReference>
<feature type="region of interest" description="Disordered" evidence="1">
    <location>
        <begin position="1"/>
        <end position="27"/>
    </location>
</feature>
<accession>A0A399J8V9</accession>
<dbReference type="Pfam" id="PF11303">
    <property type="entry name" value="DUF3105"/>
    <property type="match status" value="1"/>
</dbReference>
<organism evidence="2 3">
    <name type="scientific">Galactobacter valiniphilus</name>
    <dbReference type="NCBI Taxonomy" id="2676122"/>
    <lineage>
        <taxon>Bacteria</taxon>
        <taxon>Bacillati</taxon>
        <taxon>Actinomycetota</taxon>
        <taxon>Actinomycetes</taxon>
        <taxon>Micrococcales</taxon>
        <taxon>Micrococcaceae</taxon>
        <taxon>Galactobacter</taxon>
    </lineage>
</organism>
<proteinExistence type="predicted"/>
<dbReference type="AlphaFoldDB" id="A0A399J8V9"/>
<evidence type="ECO:0000313" key="3">
    <source>
        <dbReference type="Proteomes" id="UP000265419"/>
    </source>
</evidence>
<comment type="caution">
    <text evidence="2">The sequence shown here is derived from an EMBL/GenBank/DDBJ whole genome shotgun (WGS) entry which is preliminary data.</text>
</comment>
<name>A0A399J8V9_9MICC</name>
<dbReference type="InterPro" id="IPR021454">
    <property type="entry name" value="DUF3105"/>
</dbReference>